<name>A0A0C3QIV7_9AGAM</name>
<protein>
    <recommendedName>
        <fullName evidence="3">F-box domain-containing protein</fullName>
    </recommendedName>
</protein>
<keyword evidence="2" id="KW-1185">Reference proteome</keyword>
<dbReference type="EMBL" id="KN822957">
    <property type="protein sequence ID" value="KIO32085.1"/>
    <property type="molecule type" value="Genomic_DNA"/>
</dbReference>
<dbReference type="Proteomes" id="UP000054248">
    <property type="component" value="Unassembled WGS sequence"/>
</dbReference>
<evidence type="ECO:0000313" key="2">
    <source>
        <dbReference type="Proteomes" id="UP000054248"/>
    </source>
</evidence>
<organism evidence="1 2">
    <name type="scientific">Tulasnella calospora MUT 4182</name>
    <dbReference type="NCBI Taxonomy" id="1051891"/>
    <lineage>
        <taxon>Eukaryota</taxon>
        <taxon>Fungi</taxon>
        <taxon>Dikarya</taxon>
        <taxon>Basidiomycota</taxon>
        <taxon>Agaricomycotina</taxon>
        <taxon>Agaricomycetes</taxon>
        <taxon>Cantharellales</taxon>
        <taxon>Tulasnellaceae</taxon>
        <taxon>Tulasnella</taxon>
    </lineage>
</organism>
<sequence>MTPEDPTSTHDAVSAKVDIESDEAAEDLLDEPTEPIFIPPLVPRALGIPEVPLEIFVASTGSTRAAAARVCRSWSPLALDVPWRDMESPIPLLQVLSPLQPKQTPEQDGETYKDWDFANGLFDVDWTRFHSYATRIRTLVYRLNDPTIGGKNNCLSPRALERVALLYPHGRYLVPNIQELGCHVTWDERTTIPGALVSRTAMLNHFPLSTNCPVVEFEGALVKWFGSTPLLTEAELPQYYQTEMIVGTLGRLENLRSLAKVWDNHLPYDAHGVHFQLSQDSFPGLTNLDIEGNLDYALATLQTSPRLSRIKCICLTSYRAPTSEEELNLATALASNCSVLDVVWLNLVSADDTTTTEPLAFEVFQPLLESHQVIEFVPELKVLLLTRDPNRSSDNLTSEYGLDISILAHMAQKLRNLTNLGLFLDVERFTDFEDNLDPPHQFTN</sequence>
<dbReference type="OrthoDB" id="3067012at2759"/>
<gene>
    <name evidence="1" type="ORF">M407DRAFT_18903</name>
</gene>
<evidence type="ECO:0000313" key="1">
    <source>
        <dbReference type="EMBL" id="KIO32085.1"/>
    </source>
</evidence>
<proteinExistence type="predicted"/>
<accession>A0A0C3QIV7</accession>
<evidence type="ECO:0008006" key="3">
    <source>
        <dbReference type="Google" id="ProtNLM"/>
    </source>
</evidence>
<reference evidence="1 2" key="1">
    <citation type="submission" date="2014-04" db="EMBL/GenBank/DDBJ databases">
        <authorList>
            <consortium name="DOE Joint Genome Institute"/>
            <person name="Kuo A."/>
            <person name="Girlanda M."/>
            <person name="Perotto S."/>
            <person name="Kohler A."/>
            <person name="Nagy L.G."/>
            <person name="Floudas D."/>
            <person name="Copeland A."/>
            <person name="Barry K.W."/>
            <person name="Cichocki N."/>
            <person name="Veneault-Fourrey C."/>
            <person name="LaButti K."/>
            <person name="Lindquist E.A."/>
            <person name="Lipzen A."/>
            <person name="Lundell T."/>
            <person name="Morin E."/>
            <person name="Murat C."/>
            <person name="Sun H."/>
            <person name="Tunlid A."/>
            <person name="Henrissat B."/>
            <person name="Grigoriev I.V."/>
            <person name="Hibbett D.S."/>
            <person name="Martin F."/>
            <person name="Nordberg H.P."/>
            <person name="Cantor M.N."/>
            <person name="Hua S.X."/>
        </authorList>
    </citation>
    <scope>NUCLEOTIDE SEQUENCE [LARGE SCALE GENOMIC DNA]</scope>
    <source>
        <strain evidence="1 2">MUT 4182</strain>
    </source>
</reference>
<dbReference type="HOGENOM" id="CLU_021164_5_1_1"/>
<dbReference type="AlphaFoldDB" id="A0A0C3QIV7"/>
<dbReference type="STRING" id="1051891.A0A0C3QIV7"/>
<reference evidence="2" key="2">
    <citation type="submission" date="2015-01" db="EMBL/GenBank/DDBJ databases">
        <title>Evolutionary Origins and Diversification of the Mycorrhizal Mutualists.</title>
        <authorList>
            <consortium name="DOE Joint Genome Institute"/>
            <consortium name="Mycorrhizal Genomics Consortium"/>
            <person name="Kohler A."/>
            <person name="Kuo A."/>
            <person name="Nagy L.G."/>
            <person name="Floudas D."/>
            <person name="Copeland A."/>
            <person name="Barry K.W."/>
            <person name="Cichocki N."/>
            <person name="Veneault-Fourrey C."/>
            <person name="LaButti K."/>
            <person name="Lindquist E.A."/>
            <person name="Lipzen A."/>
            <person name="Lundell T."/>
            <person name="Morin E."/>
            <person name="Murat C."/>
            <person name="Riley R."/>
            <person name="Ohm R."/>
            <person name="Sun H."/>
            <person name="Tunlid A."/>
            <person name="Henrissat B."/>
            <person name="Grigoriev I.V."/>
            <person name="Hibbett D.S."/>
            <person name="Martin F."/>
        </authorList>
    </citation>
    <scope>NUCLEOTIDE SEQUENCE [LARGE SCALE GENOMIC DNA]</scope>
    <source>
        <strain evidence="2">MUT 4182</strain>
    </source>
</reference>